<organism evidence="1 2">
    <name type="scientific">Rubroshorea leprosula</name>
    <dbReference type="NCBI Taxonomy" id="152421"/>
    <lineage>
        <taxon>Eukaryota</taxon>
        <taxon>Viridiplantae</taxon>
        <taxon>Streptophyta</taxon>
        <taxon>Embryophyta</taxon>
        <taxon>Tracheophyta</taxon>
        <taxon>Spermatophyta</taxon>
        <taxon>Magnoliopsida</taxon>
        <taxon>eudicotyledons</taxon>
        <taxon>Gunneridae</taxon>
        <taxon>Pentapetalae</taxon>
        <taxon>rosids</taxon>
        <taxon>malvids</taxon>
        <taxon>Malvales</taxon>
        <taxon>Dipterocarpaceae</taxon>
        <taxon>Rubroshorea</taxon>
    </lineage>
</organism>
<gene>
    <name evidence="1" type="ORF">SLEP1_g46030</name>
</gene>
<sequence length="98" mass="10720">MDCSCHGLSRVLGNLTAAPKEKTVDFVVLVVVGFFDERAEEIREEIMVDIPKKEEEDFEGVAPRRGEKKVEDIIRGGKVEGIVVGEQVFGGGGQCGKR</sequence>
<proteinExistence type="predicted"/>
<dbReference type="Proteomes" id="UP001054252">
    <property type="component" value="Unassembled WGS sequence"/>
</dbReference>
<name>A0AAV5LNH2_9ROSI</name>
<keyword evidence="2" id="KW-1185">Reference proteome</keyword>
<dbReference type="EMBL" id="BPVZ01000126">
    <property type="protein sequence ID" value="GKV38082.1"/>
    <property type="molecule type" value="Genomic_DNA"/>
</dbReference>
<reference evidence="1 2" key="1">
    <citation type="journal article" date="2021" name="Commun. Biol.">
        <title>The genome of Shorea leprosula (Dipterocarpaceae) highlights the ecological relevance of drought in aseasonal tropical rainforests.</title>
        <authorList>
            <person name="Ng K.K.S."/>
            <person name="Kobayashi M.J."/>
            <person name="Fawcett J.A."/>
            <person name="Hatakeyama M."/>
            <person name="Paape T."/>
            <person name="Ng C.H."/>
            <person name="Ang C.C."/>
            <person name="Tnah L.H."/>
            <person name="Lee C.T."/>
            <person name="Nishiyama T."/>
            <person name="Sese J."/>
            <person name="O'Brien M.J."/>
            <person name="Copetti D."/>
            <person name="Mohd Noor M.I."/>
            <person name="Ong R.C."/>
            <person name="Putra M."/>
            <person name="Sireger I.Z."/>
            <person name="Indrioko S."/>
            <person name="Kosugi Y."/>
            <person name="Izuno A."/>
            <person name="Isagi Y."/>
            <person name="Lee S.L."/>
            <person name="Shimizu K.K."/>
        </authorList>
    </citation>
    <scope>NUCLEOTIDE SEQUENCE [LARGE SCALE GENOMIC DNA]</scope>
    <source>
        <strain evidence="1">214</strain>
    </source>
</reference>
<comment type="caution">
    <text evidence="1">The sequence shown here is derived from an EMBL/GenBank/DDBJ whole genome shotgun (WGS) entry which is preliminary data.</text>
</comment>
<accession>A0AAV5LNH2</accession>
<protein>
    <submittedName>
        <fullName evidence="1">Uncharacterized protein</fullName>
    </submittedName>
</protein>
<evidence type="ECO:0000313" key="2">
    <source>
        <dbReference type="Proteomes" id="UP001054252"/>
    </source>
</evidence>
<dbReference type="AlphaFoldDB" id="A0AAV5LNH2"/>
<evidence type="ECO:0000313" key="1">
    <source>
        <dbReference type="EMBL" id="GKV38082.1"/>
    </source>
</evidence>